<name>T1K147_TETUR</name>
<reference evidence="3" key="1">
    <citation type="submission" date="2011-08" db="EMBL/GenBank/DDBJ databases">
        <authorList>
            <person name="Rombauts S."/>
        </authorList>
    </citation>
    <scope>NUCLEOTIDE SEQUENCE</scope>
    <source>
        <strain evidence="3">London</strain>
    </source>
</reference>
<accession>T1K147</accession>
<keyword evidence="1" id="KW-0472">Membrane</keyword>
<dbReference type="EnsemblMetazoa" id="tetur03g10123.1">
    <property type="protein sequence ID" value="tetur03g10123.1"/>
    <property type="gene ID" value="tetur03g10123"/>
</dbReference>
<feature type="transmembrane region" description="Helical" evidence="1">
    <location>
        <begin position="53"/>
        <end position="76"/>
    </location>
</feature>
<proteinExistence type="predicted"/>
<organism evidence="2 3">
    <name type="scientific">Tetranychus urticae</name>
    <name type="common">Two-spotted spider mite</name>
    <dbReference type="NCBI Taxonomy" id="32264"/>
    <lineage>
        <taxon>Eukaryota</taxon>
        <taxon>Metazoa</taxon>
        <taxon>Ecdysozoa</taxon>
        <taxon>Arthropoda</taxon>
        <taxon>Chelicerata</taxon>
        <taxon>Arachnida</taxon>
        <taxon>Acari</taxon>
        <taxon>Acariformes</taxon>
        <taxon>Trombidiformes</taxon>
        <taxon>Prostigmata</taxon>
        <taxon>Eleutherengona</taxon>
        <taxon>Raphignathae</taxon>
        <taxon>Tetranychoidea</taxon>
        <taxon>Tetranychidae</taxon>
        <taxon>Tetranychus</taxon>
    </lineage>
</organism>
<dbReference type="AlphaFoldDB" id="T1K147"/>
<evidence type="ECO:0000256" key="1">
    <source>
        <dbReference type="SAM" id="Phobius"/>
    </source>
</evidence>
<dbReference type="Proteomes" id="UP000015104">
    <property type="component" value="Unassembled WGS sequence"/>
</dbReference>
<dbReference type="HOGENOM" id="CLU_2641309_0_0_1"/>
<sequence>MKLVNNLSFNYSVPINSVQWLCDKNFKIKFLKQKDHRVKATCINEVLMDLLPFLVSVIVFAVHMFVRGATLTVFVIF</sequence>
<evidence type="ECO:0000313" key="3">
    <source>
        <dbReference type="Proteomes" id="UP000015104"/>
    </source>
</evidence>
<evidence type="ECO:0000313" key="2">
    <source>
        <dbReference type="EnsemblMetazoa" id="tetur03g10123.1"/>
    </source>
</evidence>
<keyword evidence="1" id="KW-1133">Transmembrane helix</keyword>
<keyword evidence="3" id="KW-1185">Reference proteome</keyword>
<protein>
    <submittedName>
        <fullName evidence="2">Uncharacterized protein</fullName>
    </submittedName>
</protein>
<dbReference type="EMBL" id="CAEY01001120">
    <property type="status" value="NOT_ANNOTATED_CDS"/>
    <property type="molecule type" value="Genomic_DNA"/>
</dbReference>
<keyword evidence="1" id="KW-0812">Transmembrane</keyword>
<reference evidence="2" key="2">
    <citation type="submission" date="2015-06" db="UniProtKB">
        <authorList>
            <consortium name="EnsemblMetazoa"/>
        </authorList>
    </citation>
    <scope>IDENTIFICATION</scope>
</reference>